<dbReference type="EMBL" id="JASBNA010000007">
    <property type="protein sequence ID" value="KAK7690289.1"/>
    <property type="molecule type" value="Genomic_DNA"/>
</dbReference>
<evidence type="ECO:0000313" key="2">
    <source>
        <dbReference type="EMBL" id="KAK7690289.1"/>
    </source>
</evidence>
<feature type="compositionally biased region" description="Basic and acidic residues" evidence="1">
    <location>
        <begin position="197"/>
        <end position="206"/>
    </location>
</feature>
<feature type="region of interest" description="Disordered" evidence="1">
    <location>
        <begin position="71"/>
        <end position="206"/>
    </location>
</feature>
<evidence type="ECO:0000313" key="3">
    <source>
        <dbReference type="Proteomes" id="UP001385951"/>
    </source>
</evidence>
<accession>A0AAW0GGD1</accession>
<feature type="compositionally biased region" description="Basic and acidic residues" evidence="1">
    <location>
        <begin position="120"/>
        <end position="129"/>
    </location>
</feature>
<name>A0AAW0GGD1_9APHY</name>
<keyword evidence="3" id="KW-1185">Reference proteome</keyword>
<organism evidence="2 3">
    <name type="scientific">Cerrena zonata</name>
    <dbReference type="NCBI Taxonomy" id="2478898"/>
    <lineage>
        <taxon>Eukaryota</taxon>
        <taxon>Fungi</taxon>
        <taxon>Dikarya</taxon>
        <taxon>Basidiomycota</taxon>
        <taxon>Agaricomycotina</taxon>
        <taxon>Agaricomycetes</taxon>
        <taxon>Polyporales</taxon>
        <taxon>Cerrenaceae</taxon>
        <taxon>Cerrena</taxon>
    </lineage>
</organism>
<feature type="compositionally biased region" description="Low complexity" evidence="1">
    <location>
        <begin position="135"/>
        <end position="147"/>
    </location>
</feature>
<evidence type="ECO:0000256" key="1">
    <source>
        <dbReference type="SAM" id="MobiDB-lite"/>
    </source>
</evidence>
<gene>
    <name evidence="2" type="ORF">QCA50_006945</name>
</gene>
<feature type="compositionally biased region" description="Basic and acidic residues" evidence="1">
    <location>
        <begin position="71"/>
        <end position="99"/>
    </location>
</feature>
<dbReference type="AlphaFoldDB" id="A0AAW0GGD1"/>
<sequence length="206" mass="21681">MASRLGRRAFLNVSRSASSARVAGRNAGRRLMSSSAAEHAPKSDLPWQIGSAAIFGPLCFWLLTGHGQEKAKHTAEHHGAKEHGHSEPAHETAEPIKDDEGTEASAEEVKESVQAAVSEDSPKDAQAAEEKEETAPATEEPESPVTESGVPKGEDAESAPVEQKEKPAPEAKSSTLENEETGKADLGEARAAAKSGQDPKEASESQ</sequence>
<comment type="caution">
    <text evidence="2">The sequence shown here is derived from an EMBL/GenBank/DDBJ whole genome shotgun (WGS) entry which is preliminary data.</text>
</comment>
<protein>
    <submittedName>
        <fullName evidence="2">Uncharacterized protein</fullName>
    </submittedName>
</protein>
<reference evidence="2 3" key="1">
    <citation type="submission" date="2022-09" db="EMBL/GenBank/DDBJ databases">
        <authorList>
            <person name="Palmer J.M."/>
        </authorList>
    </citation>
    <scope>NUCLEOTIDE SEQUENCE [LARGE SCALE GENOMIC DNA]</scope>
    <source>
        <strain evidence="2 3">DSM 7382</strain>
    </source>
</reference>
<dbReference type="Proteomes" id="UP001385951">
    <property type="component" value="Unassembled WGS sequence"/>
</dbReference>
<proteinExistence type="predicted"/>